<organism evidence="2 3">
    <name type="scientific">Planoprotostelium fungivorum</name>
    <dbReference type="NCBI Taxonomy" id="1890364"/>
    <lineage>
        <taxon>Eukaryota</taxon>
        <taxon>Amoebozoa</taxon>
        <taxon>Evosea</taxon>
        <taxon>Variosea</taxon>
        <taxon>Cavosteliida</taxon>
        <taxon>Cavosteliaceae</taxon>
        <taxon>Planoprotostelium</taxon>
    </lineage>
</organism>
<dbReference type="EMBL" id="MDYQ01000058">
    <property type="protein sequence ID" value="PRP84705.1"/>
    <property type="molecule type" value="Genomic_DNA"/>
</dbReference>
<comment type="caution">
    <text evidence="2">The sequence shown here is derived from an EMBL/GenBank/DDBJ whole genome shotgun (WGS) entry which is preliminary data.</text>
</comment>
<feature type="domain" description="PX" evidence="1">
    <location>
        <begin position="180"/>
        <end position="464"/>
    </location>
</feature>
<proteinExistence type="predicted"/>
<dbReference type="OrthoDB" id="18320at2759"/>
<protein>
    <recommendedName>
        <fullName evidence="1">PX domain-containing protein</fullName>
    </recommendedName>
</protein>
<gene>
    <name evidence="2" type="ORF">PROFUN_07955</name>
</gene>
<dbReference type="Pfam" id="PF12825">
    <property type="entry name" value="DUF3818"/>
    <property type="match status" value="1"/>
</dbReference>
<keyword evidence="3" id="KW-1185">Reference proteome</keyword>
<dbReference type="InParanoid" id="A0A2P6NL54"/>
<name>A0A2P6NL54_9EUKA</name>
<dbReference type="PANTHER" id="PTHR47185:SF1">
    <property type="entry name" value="PX DOMAIN-CONTAINING PROTEIN YPR097W"/>
    <property type="match status" value="1"/>
</dbReference>
<dbReference type="PANTHER" id="PTHR47185">
    <property type="entry name" value="PX DOMAIN-CONTAINING PROTEIN YPR097W"/>
    <property type="match status" value="1"/>
</dbReference>
<reference evidence="2 3" key="1">
    <citation type="journal article" date="2018" name="Genome Biol. Evol.">
        <title>Multiple Roots of Fruiting Body Formation in Amoebozoa.</title>
        <authorList>
            <person name="Hillmann F."/>
            <person name="Forbes G."/>
            <person name="Novohradska S."/>
            <person name="Ferling I."/>
            <person name="Riege K."/>
            <person name="Groth M."/>
            <person name="Westermann M."/>
            <person name="Marz M."/>
            <person name="Spaller T."/>
            <person name="Winckler T."/>
            <person name="Schaap P."/>
            <person name="Glockner G."/>
        </authorList>
    </citation>
    <scope>NUCLEOTIDE SEQUENCE [LARGE SCALE GENOMIC DNA]</scope>
    <source>
        <strain evidence="2 3">Jena</strain>
    </source>
</reference>
<evidence type="ECO:0000259" key="1">
    <source>
        <dbReference type="Pfam" id="PF12825"/>
    </source>
</evidence>
<evidence type="ECO:0000313" key="3">
    <source>
        <dbReference type="Proteomes" id="UP000241769"/>
    </source>
</evidence>
<dbReference type="InterPro" id="IPR047168">
    <property type="entry name" value="LEC1-like"/>
</dbReference>
<accession>A0A2P6NL54</accession>
<dbReference type="Proteomes" id="UP000241769">
    <property type="component" value="Unassembled WGS sequence"/>
</dbReference>
<dbReference type="GO" id="GO:0035091">
    <property type="term" value="F:phosphatidylinositol binding"/>
    <property type="evidence" value="ECO:0007669"/>
    <property type="project" value="TreeGrafter"/>
</dbReference>
<dbReference type="AlphaFoldDB" id="A0A2P6NL54"/>
<sequence>MTVNREEILHEEMNRIAKNDEVQLSLSQELYLKRLLMKYALDKEAMALALSRSLPAFMKENVIHGYSYQAILNFPFFAGNSQVGHDLEDFFLRYPTIKSAMKKARKKMKTSEPKNNLGSLLVEMSLLTPKEQERLSRPKEVSNSDDFISSRRRLLFSLDQIFRDFIDMGSSKPFMPQVWNATRVEELPPKYRDAIDQFGKTIYPVIARNMMRPENCSKSEQSYNSFPRKSLKALLYFTNPMKVFSGLIDLFLARPFGAKNLVQHMFENSFQKSKTDALVHQLKKNMDKEVKRKIETWSKTVYTPVPAFVALQTKEGTKEKVAVSEEQLSDVERLRESVTKVLADPAVEPVVDCDRFDEDEIKNIYQLIHLHMRKRDKDEFIDLIGQEDFIQIARNVMKAILDPLSKIYDKIDMYRFLESAFDTWKSLIDVGKNEEGLSKEEQALSFHSVLKKFEGDLFRLIQEVRELVFLRELIEKQIIIASPDLVDDLAMWAARAAHAGHPITLDVAQMLSTLPPSERQQIKTEVDEWIEFKKVQHDRRADVRNWGSDEEKEKTPQQKHMSGGMLDRFVSFITPLFQKLPFM</sequence>
<dbReference type="STRING" id="1890364.A0A2P6NL54"/>
<evidence type="ECO:0000313" key="2">
    <source>
        <dbReference type="EMBL" id="PRP84705.1"/>
    </source>
</evidence>
<dbReference type="InterPro" id="IPR024554">
    <property type="entry name" value="LEC1-like_C"/>
</dbReference>